<name>A0A414U9E5_9FIRM</name>
<reference evidence="1 2" key="1">
    <citation type="submission" date="2018-08" db="EMBL/GenBank/DDBJ databases">
        <title>A genome reference for cultivated species of the human gut microbiota.</title>
        <authorList>
            <person name="Zou Y."/>
            <person name="Xue W."/>
            <person name="Luo G."/>
        </authorList>
    </citation>
    <scope>NUCLEOTIDE SEQUENCE [LARGE SCALE GENOMIC DNA]</scope>
    <source>
        <strain evidence="1 2">AM22-12LB</strain>
    </source>
</reference>
<organism evidence="1 2">
    <name type="scientific">Coprococcus comes</name>
    <dbReference type="NCBI Taxonomy" id="410072"/>
    <lineage>
        <taxon>Bacteria</taxon>
        <taxon>Bacillati</taxon>
        <taxon>Bacillota</taxon>
        <taxon>Clostridia</taxon>
        <taxon>Lachnospirales</taxon>
        <taxon>Lachnospiraceae</taxon>
        <taxon>Coprococcus</taxon>
    </lineage>
</organism>
<evidence type="ECO:0000313" key="1">
    <source>
        <dbReference type="EMBL" id="RHG59141.1"/>
    </source>
</evidence>
<dbReference type="Proteomes" id="UP000286595">
    <property type="component" value="Unassembled WGS sequence"/>
</dbReference>
<sequence length="150" mass="16603">MHPLRVIDLECELYPLNQVHIPADIIDIVEELGAVRAAPRAIAVRKDPARCTVGVCAVVHHSEQELGDGCNPAAPRADPEVEFFLQTPTGVRTEDRRVLGELSGLIERLGEIRRADEPVRIAPERQAVSALEVIHTRFDLDEDEFTPLDG</sequence>
<protein>
    <submittedName>
        <fullName evidence="1">Uncharacterized protein</fullName>
    </submittedName>
</protein>
<dbReference type="EMBL" id="QRIM01000015">
    <property type="protein sequence ID" value="RHG59141.1"/>
    <property type="molecule type" value="Genomic_DNA"/>
</dbReference>
<proteinExistence type="predicted"/>
<accession>A0A414U9E5</accession>
<gene>
    <name evidence="1" type="ORF">DW252_12105</name>
</gene>
<comment type="caution">
    <text evidence="1">The sequence shown here is derived from an EMBL/GenBank/DDBJ whole genome shotgun (WGS) entry which is preliminary data.</text>
</comment>
<dbReference type="AlphaFoldDB" id="A0A414U9E5"/>
<evidence type="ECO:0000313" key="2">
    <source>
        <dbReference type="Proteomes" id="UP000286595"/>
    </source>
</evidence>